<proteinExistence type="predicted"/>
<evidence type="ECO:0000313" key="3">
    <source>
        <dbReference type="WBParaSite" id="Gr19_v10_g3664.t1"/>
    </source>
</evidence>
<name>A0A914HQB0_GLORO</name>
<evidence type="ECO:0000256" key="1">
    <source>
        <dbReference type="SAM" id="MobiDB-lite"/>
    </source>
</evidence>
<protein>
    <submittedName>
        <fullName evidence="3">Uncharacterized protein</fullName>
    </submittedName>
</protein>
<dbReference type="AlphaFoldDB" id="A0A914HQB0"/>
<dbReference type="WBParaSite" id="Gr19_v10_g3664.t1">
    <property type="protein sequence ID" value="Gr19_v10_g3664.t1"/>
    <property type="gene ID" value="Gr19_v10_g3664"/>
</dbReference>
<organism evidence="2 3">
    <name type="scientific">Globodera rostochiensis</name>
    <name type="common">Golden nematode worm</name>
    <name type="synonym">Heterodera rostochiensis</name>
    <dbReference type="NCBI Taxonomy" id="31243"/>
    <lineage>
        <taxon>Eukaryota</taxon>
        <taxon>Metazoa</taxon>
        <taxon>Ecdysozoa</taxon>
        <taxon>Nematoda</taxon>
        <taxon>Chromadorea</taxon>
        <taxon>Rhabditida</taxon>
        <taxon>Tylenchina</taxon>
        <taxon>Tylenchomorpha</taxon>
        <taxon>Tylenchoidea</taxon>
        <taxon>Heteroderidae</taxon>
        <taxon>Heteroderinae</taxon>
        <taxon>Globodera</taxon>
    </lineage>
</organism>
<keyword evidence="2" id="KW-1185">Reference proteome</keyword>
<sequence length="181" mass="20484">MPSADGEGTKLQFSPKIGRWMFAINRQAQWHTRTICGTNRCPNHIPSHRLNPVYKMRTIHSPLGRRLYKAMLQLLTPLILLTILVANYEAVSHDTIKNLHVQKKAMPLIENDAMVLINRMKRSTAATAAGNALKMPYKALKINAKPAQKQRKPSQTKAKQAKAIYAALKKNQQPRKTVNKQ</sequence>
<feature type="compositionally biased region" description="Polar residues" evidence="1">
    <location>
        <begin position="170"/>
        <end position="181"/>
    </location>
</feature>
<accession>A0A914HQB0</accession>
<evidence type="ECO:0000313" key="2">
    <source>
        <dbReference type="Proteomes" id="UP000887572"/>
    </source>
</evidence>
<reference evidence="3" key="1">
    <citation type="submission" date="2022-11" db="UniProtKB">
        <authorList>
            <consortium name="WormBaseParasite"/>
        </authorList>
    </citation>
    <scope>IDENTIFICATION</scope>
</reference>
<feature type="region of interest" description="Disordered" evidence="1">
    <location>
        <begin position="143"/>
        <end position="181"/>
    </location>
</feature>
<dbReference type="Proteomes" id="UP000887572">
    <property type="component" value="Unplaced"/>
</dbReference>